<evidence type="ECO:0000256" key="2">
    <source>
        <dbReference type="ARBA" id="ARBA00023134"/>
    </source>
</evidence>
<evidence type="ECO:0000313" key="4">
    <source>
        <dbReference type="Proteomes" id="UP000054217"/>
    </source>
</evidence>
<sequence>MAQSCPPQFKIVLIGSSSVGKTCLLQRFLDKEWSVDDVAATHGVDFRAQNMEVDGRKVKLCIWDTAGMEKFRAILPSFYRGAQGVILVYSISDRTSFDALPGWLADINRHAPSTTPKIIVGNKLDQEVNRKVPTSDGESYAAQIGALFREASAKTSMNVTEVFEDLVKKMLEADDLMKSMVIYRTWPQDEIIKLVATDQPKRNWWDKCKC</sequence>
<evidence type="ECO:0000256" key="1">
    <source>
        <dbReference type="ARBA" id="ARBA00022741"/>
    </source>
</evidence>
<keyword evidence="1" id="KW-0547">Nucleotide-binding</keyword>
<dbReference type="PRINTS" id="PR00449">
    <property type="entry name" value="RASTRNSFRMNG"/>
</dbReference>
<proteinExistence type="predicted"/>
<dbReference type="InterPro" id="IPR001806">
    <property type="entry name" value="Small_GTPase"/>
</dbReference>
<dbReference type="SMART" id="SM00175">
    <property type="entry name" value="RAB"/>
    <property type="match status" value="1"/>
</dbReference>
<gene>
    <name evidence="3" type="ORF">M404DRAFT_1008401</name>
</gene>
<dbReference type="OrthoDB" id="9989112at2759"/>
<dbReference type="EMBL" id="KN832102">
    <property type="protein sequence ID" value="KIN94338.1"/>
    <property type="molecule type" value="Genomic_DNA"/>
</dbReference>
<dbReference type="SMART" id="SM00176">
    <property type="entry name" value="RAN"/>
    <property type="match status" value="1"/>
</dbReference>
<dbReference type="PROSITE" id="PS51419">
    <property type="entry name" value="RAB"/>
    <property type="match status" value="1"/>
</dbReference>
<dbReference type="PROSITE" id="PS51421">
    <property type="entry name" value="RAS"/>
    <property type="match status" value="1"/>
</dbReference>
<dbReference type="GO" id="GO:0005525">
    <property type="term" value="F:GTP binding"/>
    <property type="evidence" value="ECO:0007669"/>
    <property type="project" value="UniProtKB-KW"/>
</dbReference>
<dbReference type="InterPro" id="IPR027417">
    <property type="entry name" value="P-loop_NTPase"/>
</dbReference>
<reference evidence="4" key="2">
    <citation type="submission" date="2015-01" db="EMBL/GenBank/DDBJ databases">
        <title>Evolutionary Origins and Diversification of the Mycorrhizal Mutualists.</title>
        <authorList>
            <consortium name="DOE Joint Genome Institute"/>
            <consortium name="Mycorrhizal Genomics Consortium"/>
            <person name="Kohler A."/>
            <person name="Kuo A."/>
            <person name="Nagy L.G."/>
            <person name="Floudas D."/>
            <person name="Copeland A."/>
            <person name="Barry K.W."/>
            <person name="Cichocki N."/>
            <person name="Veneault-Fourrey C."/>
            <person name="LaButti K."/>
            <person name="Lindquist E.A."/>
            <person name="Lipzen A."/>
            <person name="Lundell T."/>
            <person name="Morin E."/>
            <person name="Murat C."/>
            <person name="Riley R."/>
            <person name="Ohm R."/>
            <person name="Sun H."/>
            <person name="Tunlid A."/>
            <person name="Henrissat B."/>
            <person name="Grigoriev I.V."/>
            <person name="Hibbett D.S."/>
            <person name="Martin F."/>
        </authorList>
    </citation>
    <scope>NUCLEOTIDE SEQUENCE [LARGE SCALE GENOMIC DNA]</scope>
    <source>
        <strain evidence="4">Marx 270</strain>
    </source>
</reference>
<organism evidence="3 4">
    <name type="scientific">Pisolithus tinctorius Marx 270</name>
    <dbReference type="NCBI Taxonomy" id="870435"/>
    <lineage>
        <taxon>Eukaryota</taxon>
        <taxon>Fungi</taxon>
        <taxon>Dikarya</taxon>
        <taxon>Basidiomycota</taxon>
        <taxon>Agaricomycotina</taxon>
        <taxon>Agaricomycetes</taxon>
        <taxon>Agaricomycetidae</taxon>
        <taxon>Boletales</taxon>
        <taxon>Sclerodermatineae</taxon>
        <taxon>Pisolithaceae</taxon>
        <taxon>Pisolithus</taxon>
    </lineage>
</organism>
<dbReference type="FunFam" id="3.40.50.300:FF:001329">
    <property type="entry name" value="Small GTP-binding protein, putative"/>
    <property type="match status" value="1"/>
</dbReference>
<protein>
    <submittedName>
        <fullName evidence="3">Uncharacterized protein</fullName>
    </submittedName>
</protein>
<dbReference type="SMART" id="SM00174">
    <property type="entry name" value="RHO"/>
    <property type="match status" value="1"/>
</dbReference>
<dbReference type="InterPro" id="IPR005225">
    <property type="entry name" value="Small_GTP-bd"/>
</dbReference>
<keyword evidence="2" id="KW-0342">GTP-binding</keyword>
<name>A0A0C3NFW1_PISTI</name>
<dbReference type="Pfam" id="PF00071">
    <property type="entry name" value="Ras"/>
    <property type="match status" value="1"/>
</dbReference>
<dbReference type="CDD" id="cd00154">
    <property type="entry name" value="Rab"/>
    <property type="match status" value="1"/>
</dbReference>
<accession>A0A0C3NFW1</accession>
<dbReference type="PANTHER" id="PTHR47977">
    <property type="entry name" value="RAS-RELATED PROTEIN RAB"/>
    <property type="match status" value="1"/>
</dbReference>
<dbReference type="InterPro" id="IPR050227">
    <property type="entry name" value="Rab"/>
</dbReference>
<dbReference type="PROSITE" id="PS51420">
    <property type="entry name" value="RHO"/>
    <property type="match status" value="1"/>
</dbReference>
<dbReference type="GO" id="GO:0003924">
    <property type="term" value="F:GTPase activity"/>
    <property type="evidence" value="ECO:0007669"/>
    <property type="project" value="InterPro"/>
</dbReference>
<dbReference type="InParanoid" id="A0A0C3NFW1"/>
<evidence type="ECO:0000313" key="3">
    <source>
        <dbReference type="EMBL" id="KIN94338.1"/>
    </source>
</evidence>
<keyword evidence="4" id="KW-1185">Reference proteome</keyword>
<reference evidence="3 4" key="1">
    <citation type="submission" date="2014-04" db="EMBL/GenBank/DDBJ databases">
        <authorList>
            <consortium name="DOE Joint Genome Institute"/>
            <person name="Kuo A."/>
            <person name="Kohler A."/>
            <person name="Costa M.D."/>
            <person name="Nagy L.G."/>
            <person name="Floudas D."/>
            <person name="Copeland A."/>
            <person name="Barry K.W."/>
            <person name="Cichocki N."/>
            <person name="Veneault-Fourrey C."/>
            <person name="LaButti K."/>
            <person name="Lindquist E.A."/>
            <person name="Lipzen A."/>
            <person name="Lundell T."/>
            <person name="Morin E."/>
            <person name="Murat C."/>
            <person name="Sun H."/>
            <person name="Tunlid A."/>
            <person name="Henrissat B."/>
            <person name="Grigoriev I.V."/>
            <person name="Hibbett D.S."/>
            <person name="Martin F."/>
            <person name="Nordberg H.P."/>
            <person name="Cantor M.N."/>
            <person name="Hua S.X."/>
        </authorList>
    </citation>
    <scope>NUCLEOTIDE SEQUENCE [LARGE SCALE GENOMIC DNA]</scope>
    <source>
        <strain evidence="3 4">Marx 270</strain>
    </source>
</reference>
<dbReference type="HOGENOM" id="CLU_041217_23_1_1"/>
<dbReference type="AlphaFoldDB" id="A0A0C3NFW1"/>
<dbReference type="Gene3D" id="3.40.50.300">
    <property type="entry name" value="P-loop containing nucleotide triphosphate hydrolases"/>
    <property type="match status" value="1"/>
</dbReference>
<dbReference type="Proteomes" id="UP000054217">
    <property type="component" value="Unassembled WGS sequence"/>
</dbReference>
<dbReference type="NCBIfam" id="TIGR00231">
    <property type="entry name" value="small_GTP"/>
    <property type="match status" value="1"/>
</dbReference>
<dbReference type="STRING" id="870435.A0A0C3NFW1"/>
<dbReference type="SMART" id="SM00173">
    <property type="entry name" value="RAS"/>
    <property type="match status" value="1"/>
</dbReference>
<dbReference type="SUPFAM" id="SSF52540">
    <property type="entry name" value="P-loop containing nucleoside triphosphate hydrolases"/>
    <property type="match status" value="1"/>
</dbReference>